<feature type="region of interest" description="Disordered" evidence="1">
    <location>
        <begin position="178"/>
        <end position="227"/>
    </location>
</feature>
<dbReference type="OrthoDB" id="48306at2759"/>
<accession>A0A830HLK1</accession>
<protein>
    <recommendedName>
        <fullName evidence="2">Cyclic nucleotide-binding domain-containing protein</fullName>
    </recommendedName>
</protein>
<dbReference type="InterPro" id="IPR014710">
    <property type="entry name" value="RmlC-like_jellyroll"/>
</dbReference>
<keyword evidence="4" id="KW-1185">Reference proteome</keyword>
<dbReference type="PROSITE" id="PS50042">
    <property type="entry name" value="CNMP_BINDING_3"/>
    <property type="match status" value="1"/>
</dbReference>
<reference evidence="3" key="1">
    <citation type="submission" date="2020-10" db="EMBL/GenBank/DDBJ databases">
        <title>Unveiling of a novel bifunctional photoreceptor, Dualchrome1, isolated from a cosmopolitan green alga.</title>
        <authorList>
            <person name="Suzuki S."/>
            <person name="Kawachi M."/>
        </authorList>
    </citation>
    <scope>NUCLEOTIDE SEQUENCE</scope>
    <source>
        <strain evidence="3">NIES 2893</strain>
    </source>
</reference>
<evidence type="ECO:0000313" key="4">
    <source>
        <dbReference type="Proteomes" id="UP000660262"/>
    </source>
</evidence>
<dbReference type="SUPFAM" id="SSF51206">
    <property type="entry name" value="cAMP-binding domain-like"/>
    <property type="match status" value="1"/>
</dbReference>
<feature type="compositionally biased region" description="Polar residues" evidence="1">
    <location>
        <begin position="187"/>
        <end position="209"/>
    </location>
</feature>
<sequence>MASTLGGRPPSPPHIDNNNKKISADVSRYLQTLVYPRESEIFNLWRGIARASRSGARRFAFLLKQPAHLRPESQVSALVAYIKSIGFSGLKGAEEWRIREVCKCLSLHFYEKGHVVFRRGDVGRRVFIVVDGIAGVYADAQEFKPSKRGKHVRQKQKQKQQQYELGKTPAQIKLEQKLKGNDDGATYTPTSVNEGTFGQDIYQNNAENGSVSSPSPETSPESSPPQTAIKAVVYRDAEQRYKALGQCSRVIQALSPDAVVVEIDRARLNTLVDNVRLNKPAPYGRDLYAACRSAARSQALLAFGDLRTAQMMDELANVLAFKTAPNWLDIRAVVAALTHLMQAIGVGASGVRVVDVAKEDLAKLLPLAPLLPMLVSGAAALAATSPATSADLVSTNNAAQLVVAYIGLGLFTAAVDAVLVKRDEVLASSVAKACDAAVALRERRETCHRVRVQFDTRHAETERRRCFTSWLRRRDDSARHRAPLFALARPLAGEERRLNLYEPRYLALLDNLAASNGGNLTGARMWVAPALLRSNMPELLLKNGSSSPYRRYGDTVVDLGRACRVEVVRSREGVRPVTNNRKVEVWIRAMIDGDDDDVDSGMPLSLSHHPCGYLEVAPSKAPRTLDHHDHDAAADAALPTVVAVVGLAHVNGVASKLRELV</sequence>
<feature type="compositionally biased region" description="Basic residues" evidence="1">
    <location>
        <begin position="146"/>
        <end position="158"/>
    </location>
</feature>
<evidence type="ECO:0000259" key="2">
    <source>
        <dbReference type="PROSITE" id="PS50042"/>
    </source>
</evidence>
<dbReference type="InterPro" id="IPR000595">
    <property type="entry name" value="cNMP-bd_dom"/>
</dbReference>
<gene>
    <name evidence="3" type="ORF">PPROV_000649400</name>
</gene>
<name>A0A830HLK1_9CHLO</name>
<dbReference type="InterPro" id="IPR018490">
    <property type="entry name" value="cNMP-bd_dom_sf"/>
</dbReference>
<feature type="region of interest" description="Disordered" evidence="1">
    <location>
        <begin position="145"/>
        <end position="166"/>
    </location>
</feature>
<comment type="caution">
    <text evidence="3">The sequence shown here is derived from an EMBL/GenBank/DDBJ whole genome shotgun (WGS) entry which is preliminary data.</text>
</comment>
<feature type="region of interest" description="Disordered" evidence="1">
    <location>
        <begin position="1"/>
        <end position="20"/>
    </location>
</feature>
<dbReference type="Proteomes" id="UP000660262">
    <property type="component" value="Unassembled WGS sequence"/>
</dbReference>
<organism evidence="3 4">
    <name type="scientific">Pycnococcus provasolii</name>
    <dbReference type="NCBI Taxonomy" id="41880"/>
    <lineage>
        <taxon>Eukaryota</taxon>
        <taxon>Viridiplantae</taxon>
        <taxon>Chlorophyta</taxon>
        <taxon>Pseudoscourfieldiophyceae</taxon>
        <taxon>Pseudoscourfieldiales</taxon>
        <taxon>Pycnococcaceae</taxon>
        <taxon>Pycnococcus</taxon>
    </lineage>
</organism>
<dbReference type="EMBL" id="BNJQ01000018">
    <property type="protein sequence ID" value="GHP07752.1"/>
    <property type="molecule type" value="Genomic_DNA"/>
</dbReference>
<proteinExistence type="predicted"/>
<dbReference type="Gene3D" id="2.60.120.10">
    <property type="entry name" value="Jelly Rolls"/>
    <property type="match status" value="1"/>
</dbReference>
<evidence type="ECO:0000256" key="1">
    <source>
        <dbReference type="SAM" id="MobiDB-lite"/>
    </source>
</evidence>
<dbReference type="CDD" id="cd00038">
    <property type="entry name" value="CAP_ED"/>
    <property type="match status" value="1"/>
</dbReference>
<feature type="compositionally biased region" description="Low complexity" evidence="1">
    <location>
        <begin position="210"/>
        <end position="225"/>
    </location>
</feature>
<dbReference type="AlphaFoldDB" id="A0A830HLK1"/>
<feature type="domain" description="Cyclic nucleotide-binding" evidence="2">
    <location>
        <begin position="89"/>
        <end position="137"/>
    </location>
</feature>
<evidence type="ECO:0000313" key="3">
    <source>
        <dbReference type="EMBL" id="GHP07752.1"/>
    </source>
</evidence>